<evidence type="ECO:0000313" key="3">
    <source>
        <dbReference type="EMBL" id="JAT56740.1"/>
    </source>
</evidence>
<proteinExistence type="predicted"/>
<protein>
    <submittedName>
        <fullName evidence="3">Limkain-b1</fullName>
    </submittedName>
</protein>
<sequence>MVNQVSRAPQASSQQDNILDGPVAILWDIEFCPVPCDVRAEDVAGNIRKALQVHPVVQGAVTVFSAYGDFNAFSRRLREGCQRTGVKLVDVPSGRKYATDKAILIDMFLFALDNRPPASILLISGDVDFSPALHVLGQRGYTVIVVVPAIGDVESALSSAGRFVWDWPTVARGEGFVPHRIMPDESEPARYDVSCQDGDRSYGQNEDELLVFREIREHKCSVPAEMDPKGIHFLSKYKTPHGLHSNPAEALKFNQKRWKEQSLGVQSPENYKKHGKKLKKKQKQYSAPAKINPNFCYKYDPVCKIFDGTGTHSFAECNGSHSLPSNSNKVPLVDKWEHALPMHSLGIDRKLSKKMKIKRNEFGIPTKIDTTCHSGHSPISKELNGTTHFSSKYNLLQTPSEPSDIPLVENVLLQDELCGQTLNIDEKHKKRRRKKKLKQSEYNEPASPVFHFKYRQVPVEFN</sequence>
<dbReference type="PANTHER" id="PTHR14379:SF82">
    <property type="entry name" value="OS08G0230500 PROTEIN"/>
    <property type="match status" value="1"/>
</dbReference>
<dbReference type="PANTHER" id="PTHR14379">
    <property type="entry name" value="LIMKAIN B LKAP"/>
    <property type="match status" value="1"/>
</dbReference>
<dbReference type="CDD" id="cd10910">
    <property type="entry name" value="PIN_limkain_b1_N_like"/>
    <property type="match status" value="1"/>
</dbReference>
<gene>
    <name evidence="3" type="primary">Lkap_4</name>
    <name evidence="2" type="synonym">Lkap_0</name>
    <name evidence="2" type="ORF">g.31277</name>
    <name evidence="3" type="ORF">g.31279</name>
</gene>
<organism evidence="3">
    <name type="scientific">Anthurium amnicola</name>
    <dbReference type="NCBI Taxonomy" id="1678845"/>
    <lineage>
        <taxon>Eukaryota</taxon>
        <taxon>Viridiplantae</taxon>
        <taxon>Streptophyta</taxon>
        <taxon>Embryophyta</taxon>
        <taxon>Tracheophyta</taxon>
        <taxon>Spermatophyta</taxon>
        <taxon>Magnoliopsida</taxon>
        <taxon>Liliopsida</taxon>
        <taxon>Araceae</taxon>
        <taxon>Pothoideae</taxon>
        <taxon>Potheae</taxon>
        <taxon>Anthurium</taxon>
    </lineage>
</organism>
<dbReference type="InterPro" id="IPR021139">
    <property type="entry name" value="NYN"/>
</dbReference>
<reference evidence="3" key="1">
    <citation type="submission" date="2015-07" db="EMBL/GenBank/DDBJ databases">
        <title>Transcriptome Assembly of Anthurium amnicola.</title>
        <authorList>
            <person name="Suzuki J."/>
        </authorList>
    </citation>
    <scope>NUCLEOTIDE SEQUENCE</scope>
</reference>
<dbReference type="GO" id="GO:0004540">
    <property type="term" value="F:RNA nuclease activity"/>
    <property type="evidence" value="ECO:0007669"/>
    <property type="project" value="InterPro"/>
</dbReference>
<dbReference type="Pfam" id="PF01936">
    <property type="entry name" value="NYN"/>
    <property type="match status" value="1"/>
</dbReference>
<dbReference type="Gene3D" id="3.40.50.1010">
    <property type="entry name" value="5'-nuclease"/>
    <property type="match status" value="1"/>
</dbReference>
<dbReference type="EMBL" id="GDJX01021901">
    <property type="protein sequence ID" value="JAT46035.1"/>
    <property type="molecule type" value="Transcribed_RNA"/>
</dbReference>
<dbReference type="EMBL" id="GDJX01011196">
    <property type="protein sequence ID" value="JAT56740.1"/>
    <property type="molecule type" value="Transcribed_RNA"/>
</dbReference>
<dbReference type="AlphaFoldDB" id="A0A1D1YQ19"/>
<evidence type="ECO:0000259" key="1">
    <source>
        <dbReference type="Pfam" id="PF01936"/>
    </source>
</evidence>
<evidence type="ECO:0000313" key="2">
    <source>
        <dbReference type="EMBL" id="JAT46035.1"/>
    </source>
</evidence>
<dbReference type="GO" id="GO:0010468">
    <property type="term" value="P:regulation of gene expression"/>
    <property type="evidence" value="ECO:0007669"/>
    <property type="project" value="InterPro"/>
</dbReference>
<name>A0A1D1YQ19_9ARAE</name>
<accession>A0A1D1YQ19</accession>
<feature type="domain" description="NYN" evidence="1">
    <location>
        <begin position="23"/>
        <end position="149"/>
    </location>
</feature>
<dbReference type="InterPro" id="IPR024768">
    <property type="entry name" value="Marf1"/>
</dbReference>
<dbReference type="GO" id="GO:0005777">
    <property type="term" value="C:peroxisome"/>
    <property type="evidence" value="ECO:0007669"/>
    <property type="project" value="InterPro"/>
</dbReference>